<evidence type="ECO:0000256" key="1">
    <source>
        <dbReference type="SAM" id="SignalP"/>
    </source>
</evidence>
<comment type="caution">
    <text evidence="2">The sequence shown here is derived from an EMBL/GenBank/DDBJ whole genome shotgun (WGS) entry which is preliminary data.</text>
</comment>
<dbReference type="AlphaFoldDB" id="A0AAW2IAH3"/>
<evidence type="ECO:0000313" key="2">
    <source>
        <dbReference type="EMBL" id="KAL0279169.1"/>
    </source>
</evidence>
<reference evidence="2" key="1">
    <citation type="journal article" date="2024" name="Gigascience">
        <title>Chromosome-level genome of the poultry shaft louse Menopon gallinae provides insight into the host-switching and adaptive evolution of parasitic lice.</title>
        <authorList>
            <person name="Xu Y."/>
            <person name="Ma L."/>
            <person name="Liu S."/>
            <person name="Liang Y."/>
            <person name="Liu Q."/>
            <person name="He Z."/>
            <person name="Tian L."/>
            <person name="Duan Y."/>
            <person name="Cai W."/>
            <person name="Li H."/>
            <person name="Song F."/>
        </authorList>
    </citation>
    <scope>NUCLEOTIDE SEQUENCE</scope>
    <source>
        <strain evidence="2">Cailab_2023a</strain>
    </source>
</reference>
<feature type="chain" id="PRO_5043654686" evidence="1">
    <location>
        <begin position="19"/>
        <end position="91"/>
    </location>
</feature>
<organism evidence="2">
    <name type="scientific">Menopon gallinae</name>
    <name type="common">poultry shaft louse</name>
    <dbReference type="NCBI Taxonomy" id="328185"/>
    <lineage>
        <taxon>Eukaryota</taxon>
        <taxon>Metazoa</taxon>
        <taxon>Ecdysozoa</taxon>
        <taxon>Arthropoda</taxon>
        <taxon>Hexapoda</taxon>
        <taxon>Insecta</taxon>
        <taxon>Pterygota</taxon>
        <taxon>Neoptera</taxon>
        <taxon>Paraneoptera</taxon>
        <taxon>Psocodea</taxon>
        <taxon>Troctomorpha</taxon>
        <taxon>Phthiraptera</taxon>
        <taxon>Amblycera</taxon>
        <taxon>Menoponidae</taxon>
        <taxon>Menopon</taxon>
    </lineage>
</organism>
<protein>
    <submittedName>
        <fullName evidence="2">Uncharacterized protein</fullName>
    </submittedName>
</protein>
<gene>
    <name evidence="2" type="ORF">PYX00_000778</name>
</gene>
<proteinExistence type="predicted"/>
<name>A0AAW2IAH3_9NEOP</name>
<dbReference type="EMBL" id="JARGDH010000001">
    <property type="protein sequence ID" value="KAL0279169.1"/>
    <property type="molecule type" value="Genomic_DNA"/>
</dbReference>
<feature type="signal peptide" evidence="1">
    <location>
        <begin position="1"/>
        <end position="18"/>
    </location>
</feature>
<sequence length="91" mass="10557">MTPLSAAFLIALVAAAESISVNLPDQQASTGDLHSRQENDLQGAESFFPFSHFHVAPYIYEHPIHHHLDHIDHYYHHYLPHAFHHFGHHFW</sequence>
<keyword evidence="1" id="KW-0732">Signal</keyword>
<accession>A0AAW2IAH3</accession>